<gene>
    <name evidence="1" type="ORF">METZ01_LOCUS146849</name>
</gene>
<dbReference type="AlphaFoldDB" id="A0A381ZXF6"/>
<sequence>MSPTDTLTPVPAQEATRVHNTNPLRQLTFDYWDALNSYNTEKTLSYLEGNYRQAHRGEVERGIEQMKMFGVKLGVSEESPPHIKGANEAEMYVALKDPLGIRRILMKFAMVEGEWKITFAEEVE</sequence>
<organism evidence="1">
    <name type="scientific">marine metagenome</name>
    <dbReference type="NCBI Taxonomy" id="408172"/>
    <lineage>
        <taxon>unclassified sequences</taxon>
        <taxon>metagenomes</taxon>
        <taxon>ecological metagenomes</taxon>
    </lineage>
</organism>
<name>A0A381ZXF6_9ZZZZ</name>
<evidence type="ECO:0008006" key="2">
    <source>
        <dbReference type="Google" id="ProtNLM"/>
    </source>
</evidence>
<evidence type="ECO:0000313" key="1">
    <source>
        <dbReference type="EMBL" id="SVA93995.1"/>
    </source>
</evidence>
<reference evidence="1" key="1">
    <citation type="submission" date="2018-05" db="EMBL/GenBank/DDBJ databases">
        <authorList>
            <person name="Lanie J.A."/>
            <person name="Ng W.-L."/>
            <person name="Kazmierczak K.M."/>
            <person name="Andrzejewski T.M."/>
            <person name="Davidsen T.M."/>
            <person name="Wayne K.J."/>
            <person name="Tettelin H."/>
            <person name="Glass J.I."/>
            <person name="Rusch D."/>
            <person name="Podicherti R."/>
            <person name="Tsui H.-C.T."/>
            <person name="Winkler M.E."/>
        </authorList>
    </citation>
    <scope>NUCLEOTIDE SEQUENCE</scope>
</reference>
<protein>
    <recommendedName>
        <fullName evidence="2">DUF4878 domain-containing protein</fullName>
    </recommendedName>
</protein>
<proteinExistence type="predicted"/>
<dbReference type="EMBL" id="UINC01023071">
    <property type="protein sequence ID" value="SVA93995.1"/>
    <property type="molecule type" value="Genomic_DNA"/>
</dbReference>
<accession>A0A381ZXF6</accession>